<evidence type="ECO:0000313" key="3">
    <source>
        <dbReference type="Proteomes" id="UP000027265"/>
    </source>
</evidence>
<organism evidence="2 3">
    <name type="scientific">Jaapia argillacea MUCL 33604</name>
    <dbReference type="NCBI Taxonomy" id="933084"/>
    <lineage>
        <taxon>Eukaryota</taxon>
        <taxon>Fungi</taxon>
        <taxon>Dikarya</taxon>
        <taxon>Basidiomycota</taxon>
        <taxon>Agaricomycotina</taxon>
        <taxon>Agaricomycetes</taxon>
        <taxon>Agaricomycetidae</taxon>
        <taxon>Jaapiales</taxon>
        <taxon>Jaapiaceae</taxon>
        <taxon>Jaapia</taxon>
    </lineage>
</organism>
<feature type="region of interest" description="Disordered" evidence="1">
    <location>
        <begin position="256"/>
        <end position="276"/>
    </location>
</feature>
<sequence length="366" mass="39929">MEASEKLGEEQLVIIGREGSEFGNDPEDIIGGQDASGTGPSRFPQDLMIRPNGDSLRALAQPHIPTSRVNSGIPAGRDEATRSVSKISGHTEKVQDKRVPWTKKIKRVFKPTGKALKKVMCVGGMEFKDEEVQSEKLEGKAEFREEMSMRGDSLGGHQRVSRSTSGLNEVRSRRMEPPHPEASDSPVNGAPLSARSTFELSQVTQLQSSDAHRVPAAFSQELKVDKVRWRRPRNRPSSDIPPVPSLPGQINLIVSDPAASASPIPSESGRERRRGRTDLNALDIQQLLASAIKTSRRRAMVEPPRIPAGTPDIADALSVARSARRQGILEFRHRDGMVEDPHSLDAPRTTAIAVVPAQVPLAVWGS</sequence>
<feature type="region of interest" description="Disordered" evidence="1">
    <location>
        <begin position="148"/>
        <end position="192"/>
    </location>
</feature>
<gene>
    <name evidence="2" type="ORF">JAAARDRAFT_196471</name>
</gene>
<proteinExistence type="predicted"/>
<evidence type="ECO:0000313" key="2">
    <source>
        <dbReference type="EMBL" id="KDQ54557.1"/>
    </source>
</evidence>
<feature type="region of interest" description="Disordered" evidence="1">
    <location>
        <begin position="64"/>
        <end position="94"/>
    </location>
</feature>
<evidence type="ECO:0000256" key="1">
    <source>
        <dbReference type="SAM" id="MobiDB-lite"/>
    </source>
</evidence>
<dbReference type="Proteomes" id="UP000027265">
    <property type="component" value="Unassembled WGS sequence"/>
</dbReference>
<accession>A0A067PTE6</accession>
<feature type="compositionally biased region" description="Basic and acidic residues" evidence="1">
    <location>
        <begin position="170"/>
        <end position="182"/>
    </location>
</feature>
<feature type="region of interest" description="Disordered" evidence="1">
    <location>
        <begin position="18"/>
        <end position="44"/>
    </location>
</feature>
<name>A0A067PTE6_9AGAM</name>
<dbReference type="AlphaFoldDB" id="A0A067PTE6"/>
<dbReference type="HOGENOM" id="CLU_756628_0_0_1"/>
<dbReference type="InParanoid" id="A0A067PTE6"/>
<keyword evidence="3" id="KW-1185">Reference proteome</keyword>
<feature type="compositionally biased region" description="Low complexity" evidence="1">
    <location>
        <begin position="256"/>
        <end position="267"/>
    </location>
</feature>
<protein>
    <submittedName>
        <fullName evidence="2">Uncharacterized protein</fullName>
    </submittedName>
</protein>
<reference evidence="3" key="1">
    <citation type="journal article" date="2014" name="Proc. Natl. Acad. Sci. U.S.A.">
        <title>Extensive sampling of basidiomycete genomes demonstrates inadequacy of the white-rot/brown-rot paradigm for wood decay fungi.</title>
        <authorList>
            <person name="Riley R."/>
            <person name="Salamov A.A."/>
            <person name="Brown D.W."/>
            <person name="Nagy L.G."/>
            <person name="Floudas D."/>
            <person name="Held B.W."/>
            <person name="Levasseur A."/>
            <person name="Lombard V."/>
            <person name="Morin E."/>
            <person name="Otillar R."/>
            <person name="Lindquist E.A."/>
            <person name="Sun H."/>
            <person name="LaButti K.M."/>
            <person name="Schmutz J."/>
            <person name="Jabbour D."/>
            <person name="Luo H."/>
            <person name="Baker S.E."/>
            <person name="Pisabarro A.G."/>
            <person name="Walton J.D."/>
            <person name="Blanchette R.A."/>
            <person name="Henrissat B."/>
            <person name="Martin F."/>
            <person name="Cullen D."/>
            <person name="Hibbett D.S."/>
            <person name="Grigoriev I.V."/>
        </authorList>
    </citation>
    <scope>NUCLEOTIDE SEQUENCE [LARGE SCALE GENOMIC DNA]</scope>
    <source>
        <strain evidence="3">MUCL 33604</strain>
    </source>
</reference>
<dbReference type="EMBL" id="KL197728">
    <property type="protein sequence ID" value="KDQ54557.1"/>
    <property type="molecule type" value="Genomic_DNA"/>
</dbReference>